<evidence type="ECO:0000313" key="11">
    <source>
        <dbReference type="Proteomes" id="UP000051870"/>
    </source>
</evidence>
<keyword evidence="11" id="KW-1185">Reference proteome</keyword>
<evidence type="ECO:0000256" key="3">
    <source>
        <dbReference type="ARBA" id="ARBA00012621"/>
    </source>
</evidence>
<name>A0A0P1I826_9RHOB</name>
<dbReference type="GO" id="GO:0009245">
    <property type="term" value="P:lipid A biosynthetic process"/>
    <property type="evidence" value="ECO:0007669"/>
    <property type="project" value="TreeGrafter"/>
</dbReference>
<dbReference type="STRING" id="1715693.PH7735_00059"/>
<reference evidence="11" key="1">
    <citation type="submission" date="2015-09" db="EMBL/GenBank/DDBJ databases">
        <authorList>
            <person name="Rodrigo-Torres Lidia"/>
            <person name="Arahal R.David."/>
        </authorList>
    </citation>
    <scope>NUCLEOTIDE SEQUENCE [LARGE SCALE GENOMIC DNA]</scope>
    <source>
        <strain evidence="11">CECT 7735</strain>
    </source>
</reference>
<evidence type="ECO:0000256" key="8">
    <source>
        <dbReference type="RuleBase" id="RU365103"/>
    </source>
</evidence>
<evidence type="ECO:0000256" key="6">
    <source>
        <dbReference type="ARBA" id="ARBA00031445"/>
    </source>
</evidence>
<comment type="function">
    <text evidence="1 8">Involved in lipopolysaccharide (LPS) biosynthesis. Catalyzes the transfer of 3-deoxy-D-manno-octulosonate (Kdo) residue(s) from CMP-Kdo to lipid IV(A), the tetraacyldisaccharide-1,4'-bisphosphate precursor of lipid A.</text>
</comment>
<keyword evidence="10" id="KW-0328">Glycosyltransferase</keyword>
<protein>
    <recommendedName>
        <fullName evidence="4 8">3-deoxy-D-manno-octulosonic acid transferase</fullName>
        <shortName evidence="8">Kdo transferase</shortName>
        <ecNumber evidence="3 8">2.4.99.12</ecNumber>
    </recommendedName>
    <alternativeName>
        <fullName evidence="6 8">Lipid IV(A) 3-deoxy-D-manno-octulosonic acid transferase</fullName>
    </alternativeName>
</protein>
<proteinExistence type="inferred from homology"/>
<dbReference type="AlphaFoldDB" id="A0A0P1I826"/>
<dbReference type="PANTHER" id="PTHR42755">
    <property type="entry name" value="3-DEOXY-MANNO-OCTULOSONATE CYTIDYLYLTRANSFERASE"/>
    <property type="match status" value="1"/>
</dbReference>
<dbReference type="Gene3D" id="3.40.50.2000">
    <property type="entry name" value="Glycogen Phosphorylase B"/>
    <property type="match status" value="1"/>
</dbReference>
<dbReference type="Pfam" id="PF04413">
    <property type="entry name" value="Glycos_transf_N"/>
    <property type="match status" value="1"/>
</dbReference>
<comment type="catalytic activity">
    <reaction evidence="7 8">
        <text>lipid IVA (E. coli) + CMP-3-deoxy-beta-D-manno-octulosonate = alpha-Kdo-(2-&gt;6)-lipid IVA (E. coli) + CMP + H(+)</text>
        <dbReference type="Rhea" id="RHEA:28066"/>
        <dbReference type="ChEBI" id="CHEBI:15378"/>
        <dbReference type="ChEBI" id="CHEBI:58603"/>
        <dbReference type="ChEBI" id="CHEBI:60364"/>
        <dbReference type="ChEBI" id="CHEBI:60377"/>
        <dbReference type="ChEBI" id="CHEBI:85987"/>
        <dbReference type="EC" id="2.4.99.12"/>
    </reaction>
</comment>
<evidence type="ECO:0000259" key="9">
    <source>
        <dbReference type="Pfam" id="PF04413"/>
    </source>
</evidence>
<dbReference type="GO" id="GO:0009244">
    <property type="term" value="P:lipopolysaccharide core region biosynthetic process"/>
    <property type="evidence" value="ECO:0007669"/>
    <property type="project" value="UniProtKB-UniRule"/>
</dbReference>
<evidence type="ECO:0000256" key="4">
    <source>
        <dbReference type="ARBA" id="ARBA00019077"/>
    </source>
</evidence>
<evidence type="ECO:0000256" key="7">
    <source>
        <dbReference type="ARBA" id="ARBA00049183"/>
    </source>
</evidence>
<dbReference type="UniPathway" id="UPA00958"/>
<evidence type="ECO:0000313" key="10">
    <source>
        <dbReference type="EMBL" id="CUJ81719.1"/>
    </source>
</evidence>
<keyword evidence="5 8" id="KW-0808">Transferase</keyword>
<accession>A0A0P1I826</accession>
<gene>
    <name evidence="10" type="primary">waaA_1</name>
    <name evidence="10" type="ORF">PH7735_00059</name>
</gene>
<dbReference type="Proteomes" id="UP000051870">
    <property type="component" value="Unassembled WGS sequence"/>
</dbReference>
<keyword evidence="8" id="KW-1003">Cell membrane</keyword>
<organism evidence="10 11">
    <name type="scientific">Shimia thalassica</name>
    <dbReference type="NCBI Taxonomy" id="1715693"/>
    <lineage>
        <taxon>Bacteria</taxon>
        <taxon>Pseudomonadati</taxon>
        <taxon>Pseudomonadota</taxon>
        <taxon>Alphaproteobacteria</taxon>
        <taxon>Rhodobacterales</taxon>
        <taxon>Roseobacteraceae</taxon>
    </lineage>
</organism>
<dbReference type="InterPro" id="IPR039901">
    <property type="entry name" value="Kdotransferase"/>
</dbReference>
<feature type="domain" description="3-deoxy-D-manno-octulosonic-acid transferase N-terminal" evidence="9">
    <location>
        <begin position="29"/>
        <end position="183"/>
    </location>
</feature>
<evidence type="ECO:0000256" key="2">
    <source>
        <dbReference type="ARBA" id="ARBA00004713"/>
    </source>
</evidence>
<dbReference type="EC" id="2.4.99.12" evidence="3 8"/>
<comment type="subcellular location">
    <subcellularLocation>
        <location evidence="8">Cell membrane</location>
    </subcellularLocation>
</comment>
<evidence type="ECO:0000256" key="1">
    <source>
        <dbReference type="ARBA" id="ARBA00003394"/>
    </source>
</evidence>
<dbReference type="PANTHER" id="PTHR42755:SF1">
    <property type="entry name" value="3-DEOXY-D-MANNO-OCTULOSONIC ACID TRANSFERASE, MITOCHONDRIAL-RELATED"/>
    <property type="match status" value="1"/>
</dbReference>
<comment type="pathway">
    <text evidence="2 8">Bacterial outer membrane biogenesis; LPS core biosynthesis.</text>
</comment>
<comment type="similarity">
    <text evidence="8">Belongs to the glycosyltransferase group 1 family.</text>
</comment>
<dbReference type="RefSeq" id="WP_058309349.1">
    <property type="nucleotide sequence ID" value="NZ_CYTW01000001.1"/>
</dbReference>
<evidence type="ECO:0000256" key="5">
    <source>
        <dbReference type="ARBA" id="ARBA00022679"/>
    </source>
</evidence>
<dbReference type="Gene3D" id="3.40.50.11720">
    <property type="entry name" value="3-Deoxy-D-manno-octulosonic-acid transferase, N-terminal domain"/>
    <property type="match status" value="1"/>
</dbReference>
<dbReference type="GO" id="GO:0005886">
    <property type="term" value="C:plasma membrane"/>
    <property type="evidence" value="ECO:0007669"/>
    <property type="project" value="UniProtKB-SubCell"/>
</dbReference>
<dbReference type="GO" id="GO:0043842">
    <property type="term" value="F:Kdo transferase activity"/>
    <property type="evidence" value="ECO:0007669"/>
    <property type="project" value="UniProtKB-EC"/>
</dbReference>
<dbReference type="InterPro" id="IPR038107">
    <property type="entry name" value="Glycos_transf_N_sf"/>
</dbReference>
<sequence>MARTLGLSAYLAFARREVSHAPDTSTSRPDGCLIWLHCADVDRANALIQLGLRLCAQRMGHSLLITTSPGRPAPSLPEGVIWQEAPGEHPNDARAFLDHWKPDACLWLGPWLRPSLIDAAHKLQIPLFLLDADEPGLEHTRWRLLLEPVKGTLALFNKIFAHSETAAMRIRRTLSDSHPVQKSGPLLEEHSVLPCNSDDLEELREALKGRPVWFGAHLHPSELRAVLDAHRSNLRLSHRLLLVLAPEAPEDAPLFKERCLEDGWRIAEWDEGEFPDGNTQVLLGSDPRELGLWYRISPVTFMGSSLVSGLGGRNPFEPAALGSAILYGPSVRRHLESYSRLVEEGAARIVRDADSLGTALALLTAPDRAAQMAHAGWRVVSEGAEVSDQIINLVQDALDAKETS</sequence>
<dbReference type="GeneID" id="83879163"/>
<keyword evidence="8" id="KW-0448">Lipopolysaccharide biosynthesis</keyword>
<keyword evidence="8" id="KW-0472">Membrane</keyword>
<dbReference type="EMBL" id="CYTW01000001">
    <property type="protein sequence ID" value="CUJ81719.1"/>
    <property type="molecule type" value="Genomic_DNA"/>
</dbReference>
<dbReference type="InterPro" id="IPR007507">
    <property type="entry name" value="Glycos_transf_N"/>
</dbReference>